<dbReference type="VEuPathDB" id="FungiDB:SDRG_06027"/>
<gene>
    <name evidence="3" type="ORF">SDRG_06027</name>
</gene>
<dbReference type="OrthoDB" id="10021843at2759"/>
<dbReference type="RefSeq" id="XP_008610004.1">
    <property type="nucleotide sequence ID" value="XM_008611782.1"/>
</dbReference>
<reference evidence="3 4" key="1">
    <citation type="submission" date="2012-04" db="EMBL/GenBank/DDBJ databases">
        <title>The Genome Sequence of Saprolegnia declina VS20.</title>
        <authorList>
            <consortium name="The Broad Institute Genome Sequencing Platform"/>
            <person name="Russ C."/>
            <person name="Nusbaum C."/>
            <person name="Tyler B."/>
            <person name="van West P."/>
            <person name="Dieguez-Uribeondo J."/>
            <person name="de Bruijn I."/>
            <person name="Tripathy S."/>
            <person name="Jiang R."/>
            <person name="Young S.K."/>
            <person name="Zeng Q."/>
            <person name="Gargeya S."/>
            <person name="Fitzgerald M."/>
            <person name="Haas B."/>
            <person name="Abouelleil A."/>
            <person name="Alvarado L."/>
            <person name="Arachchi H.M."/>
            <person name="Berlin A."/>
            <person name="Chapman S.B."/>
            <person name="Goldberg J."/>
            <person name="Griggs A."/>
            <person name="Gujja S."/>
            <person name="Hansen M."/>
            <person name="Howarth C."/>
            <person name="Imamovic A."/>
            <person name="Larimer J."/>
            <person name="McCowen C."/>
            <person name="Montmayeur A."/>
            <person name="Murphy C."/>
            <person name="Neiman D."/>
            <person name="Pearson M."/>
            <person name="Priest M."/>
            <person name="Roberts A."/>
            <person name="Saif S."/>
            <person name="Shea T."/>
            <person name="Sisk P."/>
            <person name="Sykes S."/>
            <person name="Wortman J."/>
            <person name="Nusbaum C."/>
            <person name="Birren B."/>
        </authorList>
    </citation>
    <scope>NUCLEOTIDE SEQUENCE [LARGE SCALE GENOMIC DNA]</scope>
    <source>
        <strain evidence="3 4">VS20</strain>
    </source>
</reference>
<dbReference type="Pfam" id="PF02668">
    <property type="entry name" value="TauD"/>
    <property type="match status" value="1"/>
</dbReference>
<organism evidence="3 4">
    <name type="scientific">Saprolegnia diclina (strain VS20)</name>
    <dbReference type="NCBI Taxonomy" id="1156394"/>
    <lineage>
        <taxon>Eukaryota</taxon>
        <taxon>Sar</taxon>
        <taxon>Stramenopiles</taxon>
        <taxon>Oomycota</taxon>
        <taxon>Saprolegniomycetes</taxon>
        <taxon>Saprolegniales</taxon>
        <taxon>Saprolegniaceae</taxon>
        <taxon>Saprolegnia</taxon>
    </lineage>
</organism>
<keyword evidence="1" id="KW-0560">Oxidoreductase</keyword>
<keyword evidence="4" id="KW-1185">Reference proteome</keyword>
<dbReference type="InParanoid" id="T0RVU5"/>
<dbReference type="InterPro" id="IPR042098">
    <property type="entry name" value="TauD-like_sf"/>
</dbReference>
<dbReference type="OMA" id="WHCAVAY"/>
<dbReference type="EMBL" id="JH767147">
    <property type="protein sequence ID" value="EQC36583.1"/>
    <property type="molecule type" value="Genomic_DNA"/>
</dbReference>
<feature type="domain" description="TauD/TfdA-like" evidence="2">
    <location>
        <begin position="324"/>
        <end position="579"/>
    </location>
</feature>
<dbReference type="SUPFAM" id="SSF51197">
    <property type="entry name" value="Clavaminate synthase-like"/>
    <property type="match status" value="1"/>
</dbReference>
<dbReference type="PANTHER" id="PTHR37285:SF5">
    <property type="entry name" value="SPORE WALL MATURATION PROTEIN DIT1"/>
    <property type="match status" value="1"/>
</dbReference>
<accession>T0RVU5</accession>
<dbReference type="InterPro" id="IPR007817">
    <property type="entry name" value="Isocyanide_synthase_DIT1"/>
</dbReference>
<dbReference type="STRING" id="1156394.T0RVU5"/>
<evidence type="ECO:0000313" key="3">
    <source>
        <dbReference type="EMBL" id="EQC36583.1"/>
    </source>
</evidence>
<dbReference type="Pfam" id="PF05141">
    <property type="entry name" value="DIT1_PvcA"/>
    <property type="match status" value="1"/>
</dbReference>
<protein>
    <recommendedName>
        <fullName evidence="2">TauD/TfdA-like domain-containing protein</fullName>
    </recommendedName>
</protein>
<dbReference type="Gene3D" id="3.60.130.10">
    <property type="entry name" value="Clavaminate synthase-like"/>
    <property type="match status" value="1"/>
</dbReference>
<dbReference type="GO" id="GO:0016491">
    <property type="term" value="F:oxidoreductase activity"/>
    <property type="evidence" value="ECO:0007669"/>
    <property type="project" value="UniProtKB-KW"/>
</dbReference>
<sequence length="582" mass="63947">MSPPLSSPRLDAILDAVRPLLNLGHANDAFLSTGHERLAASIAAAVEKRAPITFVLPAFPCKSPNVATEVLGVLPDRGEELALGRLEAMCAAIGAVYPPGATVTIFSDGRVFSAILGVPTAIVLAYKQALVAMAADRAHIVFDSLDNHADSIDALLRRFHVDADVVHALLQTDAGLQATHATFLGFLERDLPEATSDERQVAAKAMLQRNVAFARLVDEVYPSAIRLSIHATSNAGHKFGVLLVPQAPTTCPRTPWHCVICEDLDGTVSALPRHEVDMTRYELTTKRGQPWGFVQTPESALAGMEVTLAPWRQGLLITANNTMSLLELPARALRSLATKHSVVCLRGFREDDDMEVVAAHLGEILSWPTGNILELKQDKLEGLASRSHEPMAFHYDGMFKRIPNSNVLGDVPLYQFFQCFAPYPDPDDDTNGRTLFVDSRRLLAALPAADVDRLRGLRMMAQTAANAMYGSASLTHYADVVSHHPVTGEEILRFHEPWGADRTEYQPTTITIQKKKDGGAEDDNGEQAWCFETLVPKLYDATFCYSHRWQKGDFVLSDNFVQLHSRTPMAKVGREIQRIHIN</sequence>
<proteinExistence type="predicted"/>
<dbReference type="eggNOG" id="ENOG502RNZ1">
    <property type="taxonomic scope" value="Eukaryota"/>
</dbReference>
<dbReference type="GeneID" id="19946754"/>
<dbReference type="PANTHER" id="PTHR37285">
    <property type="entry name" value="SPORE WALL MATURATION PROTEIN DIT1"/>
    <property type="match status" value="1"/>
</dbReference>
<dbReference type="AlphaFoldDB" id="T0RVU5"/>
<evidence type="ECO:0000259" key="2">
    <source>
        <dbReference type="Pfam" id="PF02668"/>
    </source>
</evidence>
<dbReference type="InterPro" id="IPR003819">
    <property type="entry name" value="TauD/TfdA-like"/>
</dbReference>
<name>T0RVU5_SAPDV</name>
<dbReference type="Proteomes" id="UP000030762">
    <property type="component" value="Unassembled WGS sequence"/>
</dbReference>
<evidence type="ECO:0000256" key="1">
    <source>
        <dbReference type="ARBA" id="ARBA00023002"/>
    </source>
</evidence>
<evidence type="ECO:0000313" key="4">
    <source>
        <dbReference type="Proteomes" id="UP000030762"/>
    </source>
</evidence>